<dbReference type="Gene3D" id="3.30.505.10">
    <property type="entry name" value="SH2 domain"/>
    <property type="match status" value="1"/>
</dbReference>
<dbReference type="InterPro" id="IPR036860">
    <property type="entry name" value="SH2_dom_sf"/>
</dbReference>
<dbReference type="CDD" id="cd13157">
    <property type="entry name" value="PTB_tensin-related"/>
    <property type="match status" value="1"/>
</dbReference>
<dbReference type="InterPro" id="IPR000980">
    <property type="entry name" value="SH2"/>
</dbReference>
<dbReference type="PROSITE" id="PS01179">
    <property type="entry name" value="PID"/>
    <property type="match status" value="1"/>
</dbReference>
<feature type="compositionally biased region" description="Low complexity" evidence="3">
    <location>
        <begin position="568"/>
        <end position="578"/>
    </location>
</feature>
<comment type="caution">
    <text evidence="6">The sequence shown here is derived from an EMBL/GenBank/DDBJ whole genome shotgun (WGS) entry which is preliminary data.</text>
</comment>
<gene>
    <name evidence="6" type="ORF">D915_006244</name>
</gene>
<feature type="region of interest" description="Disordered" evidence="3">
    <location>
        <begin position="217"/>
        <end position="387"/>
    </location>
</feature>
<evidence type="ECO:0000259" key="4">
    <source>
        <dbReference type="PROSITE" id="PS01179"/>
    </source>
</evidence>
<evidence type="ECO:0000259" key="5">
    <source>
        <dbReference type="PROSITE" id="PS50001"/>
    </source>
</evidence>
<reference evidence="6" key="1">
    <citation type="submission" date="2019-03" db="EMBL/GenBank/DDBJ databases">
        <title>Improved annotation for the trematode Fasciola hepatica.</title>
        <authorList>
            <person name="Choi Y.-J."/>
            <person name="Martin J."/>
            <person name="Mitreva M."/>
        </authorList>
    </citation>
    <scope>NUCLEOTIDE SEQUENCE [LARGE SCALE GENOMIC DNA]</scope>
</reference>
<dbReference type="Pfam" id="PF00017">
    <property type="entry name" value="SH2"/>
    <property type="match status" value="1"/>
</dbReference>
<evidence type="ECO:0000256" key="3">
    <source>
        <dbReference type="SAM" id="MobiDB-lite"/>
    </source>
</evidence>
<keyword evidence="1 2" id="KW-0727">SH2 domain</keyword>
<keyword evidence="7" id="KW-1185">Reference proteome</keyword>
<dbReference type="InterPro" id="IPR011993">
    <property type="entry name" value="PH-like_dom_sf"/>
</dbReference>
<proteinExistence type="predicted"/>
<dbReference type="PANTHER" id="PTHR15832">
    <property type="entry name" value="SHC (SRC HOMOLOGY DOMAIN C-TERMINAL) ADAPTOR HOMOLOG"/>
    <property type="match status" value="1"/>
</dbReference>
<feature type="compositionally biased region" description="Low complexity" evidence="3">
    <location>
        <begin position="284"/>
        <end position="296"/>
    </location>
</feature>
<organism evidence="6 7">
    <name type="scientific">Fasciola hepatica</name>
    <name type="common">Liver fluke</name>
    <dbReference type="NCBI Taxonomy" id="6192"/>
    <lineage>
        <taxon>Eukaryota</taxon>
        <taxon>Metazoa</taxon>
        <taxon>Spiralia</taxon>
        <taxon>Lophotrochozoa</taxon>
        <taxon>Platyhelminthes</taxon>
        <taxon>Trematoda</taxon>
        <taxon>Digenea</taxon>
        <taxon>Plagiorchiida</taxon>
        <taxon>Echinostomata</taxon>
        <taxon>Echinostomatoidea</taxon>
        <taxon>Fasciolidae</taxon>
        <taxon>Fasciola</taxon>
    </lineage>
</organism>
<evidence type="ECO:0000313" key="7">
    <source>
        <dbReference type="Proteomes" id="UP000230066"/>
    </source>
</evidence>
<sequence>MAVQSLGRSKKLDEIEADLPNKSLLNTKLGIFSKNETVVRRAEYIGSFLVTGKGHHERAEIVRQKLESARAYTHSKPILLLISLQGIKVCRENNEHVYMAHALRRISYATCDPDNLQFAFLAREPKAQPNIQYCHAFVTNVAEEAEELNNIVGEAFRVAYAQQRLAVLSEQMRNAVLPPSKTSTTVVSSVLQNEKCTPSSRVAVSSQQVLTTVLQSTELTNGSKSHPTVPKHSSPLRLSIPDSGARAALLDKPLPPVPVENVSSDGALNDSPLATAVETTIVSETNNTEATTATATDGLREHKPHKHHKHHKHRHRHKTRDGTTLSSATADSGVSVSADSGRHTETSESLADSVKQCPKEVPISPAAIGNRSVQPPPPPPRGSSSLTTCLAEEQPASNGHLAASRSVGVESASNVIGMSSRPLSETLISLSDLPTVAFPDLANVRNASQSSLVGRTKQISISGSRPHSQHSYDMADHRSCGGMVTASTASADVPHCTAFVSSLSGHPIHTSTVITASSSTTGCSTTTSESTRSGSGSGHSLPGPRRNGASGPGSATENRSAGSGGSYPNSSRHSLSRLPLPPEVVDPVFAVLQPTGQNLTVLDESAELSQAPWYQPHVPREVALEILSKQPPGSFVIRDSGSHANCYALSVRFGEGAGRCSVPGLARVGVSHGCSASGSGSAYPFTGTGISHFLIQRTPRGGVRLKGLDKEWPSLACLVLHLTVMPEMLPCPLRLPRAAANPTFDADERVDGVEINTPGPSCAHFRPILDVPLRCGDGLEVRTESGGHSAVLEDEDYQRLSDFSSIMADLQPRTRSSRRRVR</sequence>
<dbReference type="SUPFAM" id="SSF50729">
    <property type="entry name" value="PH domain-like"/>
    <property type="match status" value="1"/>
</dbReference>
<feature type="domain" description="PID" evidence="4">
    <location>
        <begin position="42"/>
        <end position="162"/>
    </location>
</feature>
<name>A0A4E0R9N3_FASHE</name>
<dbReference type="Proteomes" id="UP000230066">
    <property type="component" value="Unassembled WGS sequence"/>
</dbReference>
<dbReference type="Gene3D" id="2.30.29.30">
    <property type="entry name" value="Pleckstrin-homology domain (PH domain)/Phosphotyrosine-binding domain (PTB)"/>
    <property type="match status" value="1"/>
</dbReference>
<dbReference type="SMART" id="SM00252">
    <property type="entry name" value="SH2"/>
    <property type="match status" value="1"/>
</dbReference>
<feature type="compositionally biased region" description="Polar residues" evidence="3">
    <location>
        <begin position="449"/>
        <end position="471"/>
    </location>
</feature>
<protein>
    <submittedName>
        <fullName evidence="6">Tensin-4</fullName>
    </submittedName>
</protein>
<dbReference type="InterPro" id="IPR006020">
    <property type="entry name" value="PTB/PI_dom"/>
</dbReference>
<evidence type="ECO:0000256" key="1">
    <source>
        <dbReference type="ARBA" id="ARBA00022999"/>
    </source>
</evidence>
<feature type="domain" description="SH2" evidence="5">
    <location>
        <begin position="613"/>
        <end position="737"/>
    </location>
</feature>
<accession>A0A4E0R9N3</accession>
<dbReference type="SMART" id="SM00462">
    <property type="entry name" value="PTB"/>
    <property type="match status" value="1"/>
</dbReference>
<evidence type="ECO:0000256" key="2">
    <source>
        <dbReference type="PROSITE-ProRule" id="PRU00191"/>
    </source>
</evidence>
<dbReference type="EMBL" id="JXXN02002408">
    <property type="protein sequence ID" value="THD22984.1"/>
    <property type="molecule type" value="Genomic_DNA"/>
</dbReference>
<dbReference type="PANTHER" id="PTHR15832:SF2">
    <property type="entry name" value="SH2 DOMAIN-CONTAINING PROTEIN"/>
    <property type="match status" value="1"/>
</dbReference>
<feature type="region of interest" description="Disordered" evidence="3">
    <location>
        <begin position="449"/>
        <end position="476"/>
    </location>
</feature>
<feature type="compositionally biased region" description="Polar residues" evidence="3">
    <location>
        <begin position="322"/>
        <end position="338"/>
    </location>
</feature>
<dbReference type="PROSITE" id="PS50001">
    <property type="entry name" value="SH2"/>
    <property type="match status" value="1"/>
</dbReference>
<dbReference type="SUPFAM" id="SSF55550">
    <property type="entry name" value="SH2 domain"/>
    <property type="match status" value="1"/>
</dbReference>
<feature type="compositionally biased region" description="Basic residues" evidence="3">
    <location>
        <begin position="302"/>
        <end position="319"/>
    </location>
</feature>
<feature type="compositionally biased region" description="Low complexity" evidence="3">
    <location>
        <begin position="515"/>
        <end position="546"/>
    </location>
</feature>
<feature type="region of interest" description="Disordered" evidence="3">
    <location>
        <begin position="515"/>
        <end position="579"/>
    </location>
</feature>
<dbReference type="Pfam" id="PF00640">
    <property type="entry name" value="PID"/>
    <property type="match status" value="1"/>
</dbReference>
<dbReference type="AlphaFoldDB" id="A0A4E0R9N3"/>
<feature type="compositionally biased region" description="Polar residues" evidence="3">
    <location>
        <begin position="217"/>
        <end position="226"/>
    </location>
</feature>
<evidence type="ECO:0000313" key="6">
    <source>
        <dbReference type="EMBL" id="THD22984.1"/>
    </source>
</evidence>